<name>A0A2K1L6J5_PHYPA</name>
<comment type="similarity">
    <text evidence="2">Belongs to the universal ribosomal protein uL18 family.</text>
</comment>
<dbReference type="SUPFAM" id="SSF53137">
    <property type="entry name" value="Translational machinery components"/>
    <property type="match status" value="1"/>
</dbReference>
<comment type="subunit">
    <text evidence="3">Part of the 50S ribosomal subunit; contacts the 5S rRNA.</text>
</comment>
<dbReference type="Gramene" id="Pp3c1_1240V3.1">
    <property type="protein sequence ID" value="Pp3c1_1240V3.1"/>
    <property type="gene ID" value="Pp3c1_1240"/>
</dbReference>
<dbReference type="GO" id="GO:0005840">
    <property type="term" value="C:ribosome"/>
    <property type="evidence" value="ECO:0007669"/>
    <property type="project" value="UniProtKB-KW"/>
</dbReference>
<evidence type="ECO:0000256" key="8">
    <source>
        <dbReference type="ARBA" id="ARBA00035303"/>
    </source>
</evidence>
<dbReference type="AlphaFoldDB" id="A0A2K1L6J5"/>
<keyword evidence="12" id="KW-1185">Reference proteome</keyword>
<dbReference type="EnsemblPlants" id="Pp3c1_1240V3.1">
    <property type="protein sequence ID" value="Pp3c1_1240V3.1"/>
    <property type="gene ID" value="Pp3c1_1240"/>
</dbReference>
<dbReference type="FunFam" id="3.30.420.100:FF:000003">
    <property type="entry name" value="50S ribosomal protein L18"/>
    <property type="match status" value="1"/>
</dbReference>
<dbReference type="GO" id="GO:0006412">
    <property type="term" value="P:translation"/>
    <property type="evidence" value="ECO:0007669"/>
    <property type="project" value="InterPro"/>
</dbReference>
<evidence type="ECO:0000313" key="10">
    <source>
        <dbReference type="EMBL" id="PNR61634.1"/>
    </source>
</evidence>
<keyword evidence="6" id="KW-0689">Ribosomal protein</keyword>
<evidence type="ECO:0000256" key="1">
    <source>
        <dbReference type="ARBA" id="ARBA00003898"/>
    </source>
</evidence>
<dbReference type="CDD" id="cd00432">
    <property type="entry name" value="Ribosomal_L18_L5e"/>
    <property type="match status" value="1"/>
</dbReference>
<dbReference type="GO" id="GO:0003735">
    <property type="term" value="F:structural constituent of ribosome"/>
    <property type="evidence" value="ECO:0007669"/>
    <property type="project" value="InterPro"/>
</dbReference>
<comment type="function">
    <text evidence="1">Binds 5S rRNA, forms part of the central protuberance of the 50S subunit.</text>
</comment>
<evidence type="ECO:0000256" key="4">
    <source>
        <dbReference type="ARBA" id="ARBA00022730"/>
    </source>
</evidence>
<dbReference type="Gene3D" id="3.30.420.100">
    <property type="match status" value="1"/>
</dbReference>
<dbReference type="PaxDb" id="3218-PP1S200_83V6.2"/>
<dbReference type="NCBIfam" id="TIGR00060">
    <property type="entry name" value="L18_bact"/>
    <property type="match status" value="1"/>
</dbReference>
<reference evidence="10 12" key="2">
    <citation type="journal article" date="2018" name="Plant J.">
        <title>The Physcomitrella patens chromosome-scale assembly reveals moss genome structure and evolution.</title>
        <authorList>
            <person name="Lang D."/>
            <person name="Ullrich K.K."/>
            <person name="Murat F."/>
            <person name="Fuchs J."/>
            <person name="Jenkins J."/>
            <person name="Haas F.B."/>
            <person name="Piednoel M."/>
            <person name="Gundlach H."/>
            <person name="Van Bel M."/>
            <person name="Meyberg R."/>
            <person name="Vives C."/>
            <person name="Morata J."/>
            <person name="Symeonidi A."/>
            <person name="Hiss M."/>
            <person name="Muchero W."/>
            <person name="Kamisugi Y."/>
            <person name="Saleh O."/>
            <person name="Blanc G."/>
            <person name="Decker E.L."/>
            <person name="van Gessel N."/>
            <person name="Grimwood J."/>
            <person name="Hayes R.D."/>
            <person name="Graham S.W."/>
            <person name="Gunter L.E."/>
            <person name="McDaniel S.F."/>
            <person name="Hoernstein S.N.W."/>
            <person name="Larsson A."/>
            <person name="Li F.W."/>
            <person name="Perroud P.F."/>
            <person name="Phillips J."/>
            <person name="Ranjan P."/>
            <person name="Rokshar D.S."/>
            <person name="Rothfels C.J."/>
            <person name="Schneider L."/>
            <person name="Shu S."/>
            <person name="Stevenson D.W."/>
            <person name="Thummler F."/>
            <person name="Tillich M."/>
            <person name="Villarreal Aguilar J.C."/>
            <person name="Widiez T."/>
            <person name="Wong G.K."/>
            <person name="Wymore A."/>
            <person name="Zhang Y."/>
            <person name="Zimmer A.D."/>
            <person name="Quatrano R.S."/>
            <person name="Mayer K.F.X."/>
            <person name="Goodstein D."/>
            <person name="Casacuberta J.M."/>
            <person name="Vandepoele K."/>
            <person name="Reski R."/>
            <person name="Cuming A.C."/>
            <person name="Tuskan G.A."/>
            <person name="Maumus F."/>
            <person name="Salse J."/>
            <person name="Schmutz J."/>
            <person name="Rensing S.A."/>
        </authorList>
    </citation>
    <scope>NUCLEOTIDE SEQUENCE [LARGE SCALE GENOMIC DNA]</scope>
    <source>
        <strain evidence="11 12">cv. Gransden 2004</strain>
    </source>
</reference>
<evidence type="ECO:0000313" key="12">
    <source>
        <dbReference type="Proteomes" id="UP000006727"/>
    </source>
</evidence>
<evidence type="ECO:0000256" key="3">
    <source>
        <dbReference type="ARBA" id="ARBA00011505"/>
    </source>
</evidence>
<dbReference type="HAMAP" id="MF_01337_B">
    <property type="entry name" value="Ribosomal_uL18_B"/>
    <property type="match status" value="1"/>
</dbReference>
<gene>
    <name evidence="11" type="primary">LOC112282710</name>
    <name evidence="10" type="ORF">PHYPA_000057</name>
</gene>
<evidence type="ECO:0000313" key="11">
    <source>
        <dbReference type="EnsemblPlants" id="Pp3c1_1240V3.1"/>
    </source>
</evidence>
<sequence length="194" mass="21451">MSRFDQTADPIAKAVLIRMGARACMVPLSLRGSPFRGSDGMVTSSSLCLSVPSSTRSASLWETLTIEAKKGGRQPTKTEKAKVRERRMRKKLNGTTEKPRLAVFRSNDHLYAQVIDDTKKQILVASSTLSREIRESIDGTADPTMDTAKKVGETIGKLCIEKGISKVAFDRQDYFYKGRIKAFADAAREVGLEF</sequence>
<dbReference type="InterPro" id="IPR005484">
    <property type="entry name" value="Ribosomal_uL18_bac/plant/anim"/>
</dbReference>
<evidence type="ECO:0000256" key="6">
    <source>
        <dbReference type="ARBA" id="ARBA00022980"/>
    </source>
</evidence>
<dbReference type="GO" id="GO:1990904">
    <property type="term" value="C:ribonucleoprotein complex"/>
    <property type="evidence" value="ECO:0007669"/>
    <property type="project" value="UniProtKB-KW"/>
</dbReference>
<dbReference type="Pfam" id="PF00861">
    <property type="entry name" value="Ribosomal_L18p"/>
    <property type="match status" value="1"/>
</dbReference>
<dbReference type="InterPro" id="IPR004389">
    <property type="entry name" value="Ribosomal_uL18_bac-type"/>
</dbReference>
<dbReference type="GO" id="GO:0005737">
    <property type="term" value="C:cytoplasm"/>
    <property type="evidence" value="ECO:0007669"/>
    <property type="project" value="UniProtKB-ARBA"/>
</dbReference>
<accession>A0A2K1L6J5</accession>
<proteinExistence type="inferred from homology"/>
<dbReference type="PANTHER" id="PTHR12899">
    <property type="entry name" value="39S RIBOSOMAL PROTEIN L18, MITOCHONDRIAL"/>
    <property type="match status" value="1"/>
</dbReference>
<dbReference type="InterPro" id="IPR057268">
    <property type="entry name" value="Ribosomal_L18"/>
</dbReference>
<evidence type="ECO:0000256" key="2">
    <source>
        <dbReference type="ARBA" id="ARBA00007116"/>
    </source>
</evidence>
<evidence type="ECO:0000256" key="5">
    <source>
        <dbReference type="ARBA" id="ARBA00022884"/>
    </source>
</evidence>
<dbReference type="PANTHER" id="PTHR12899:SF3">
    <property type="entry name" value="LARGE RIBOSOMAL SUBUNIT PROTEIN UL18M"/>
    <property type="match status" value="1"/>
</dbReference>
<dbReference type="Proteomes" id="UP000006727">
    <property type="component" value="Chromosome 1"/>
</dbReference>
<reference evidence="10 12" key="1">
    <citation type="journal article" date="2008" name="Science">
        <title>The Physcomitrella genome reveals evolutionary insights into the conquest of land by plants.</title>
        <authorList>
            <person name="Rensing S."/>
            <person name="Lang D."/>
            <person name="Zimmer A."/>
            <person name="Terry A."/>
            <person name="Salamov A."/>
            <person name="Shapiro H."/>
            <person name="Nishiyama T."/>
            <person name="Perroud P.-F."/>
            <person name="Lindquist E."/>
            <person name="Kamisugi Y."/>
            <person name="Tanahashi T."/>
            <person name="Sakakibara K."/>
            <person name="Fujita T."/>
            <person name="Oishi K."/>
            <person name="Shin-I T."/>
            <person name="Kuroki Y."/>
            <person name="Toyoda A."/>
            <person name="Suzuki Y."/>
            <person name="Hashimoto A."/>
            <person name="Yamaguchi K."/>
            <person name="Sugano A."/>
            <person name="Kohara Y."/>
            <person name="Fujiyama A."/>
            <person name="Anterola A."/>
            <person name="Aoki S."/>
            <person name="Ashton N."/>
            <person name="Barbazuk W.B."/>
            <person name="Barker E."/>
            <person name="Bennetzen J."/>
            <person name="Bezanilla M."/>
            <person name="Blankenship R."/>
            <person name="Cho S.H."/>
            <person name="Dutcher S."/>
            <person name="Estelle M."/>
            <person name="Fawcett J.A."/>
            <person name="Gundlach H."/>
            <person name="Hanada K."/>
            <person name="Heyl A."/>
            <person name="Hicks K.A."/>
            <person name="Hugh J."/>
            <person name="Lohr M."/>
            <person name="Mayer K."/>
            <person name="Melkozernov A."/>
            <person name="Murata T."/>
            <person name="Nelson D."/>
            <person name="Pils B."/>
            <person name="Prigge M."/>
            <person name="Reiss B."/>
            <person name="Renner T."/>
            <person name="Rombauts S."/>
            <person name="Rushton P."/>
            <person name="Sanderfoot A."/>
            <person name="Schween G."/>
            <person name="Shiu S.-H."/>
            <person name="Stueber K."/>
            <person name="Theodoulou F.L."/>
            <person name="Tu H."/>
            <person name="Van de Peer Y."/>
            <person name="Verrier P.J."/>
            <person name="Waters E."/>
            <person name="Wood A."/>
            <person name="Yang L."/>
            <person name="Cove D."/>
            <person name="Cuming A."/>
            <person name="Hasebe M."/>
            <person name="Lucas S."/>
            <person name="Mishler D.B."/>
            <person name="Reski R."/>
            <person name="Grigoriev I."/>
            <person name="Quatrano R.S."/>
            <person name="Boore J.L."/>
        </authorList>
    </citation>
    <scope>NUCLEOTIDE SEQUENCE [LARGE SCALE GENOMIC DNA]</scope>
    <source>
        <strain evidence="11 12">cv. Gransden 2004</strain>
    </source>
</reference>
<dbReference type="EMBL" id="ABEU02000001">
    <property type="protein sequence ID" value="PNR61634.1"/>
    <property type="molecule type" value="Genomic_DNA"/>
</dbReference>
<evidence type="ECO:0000256" key="9">
    <source>
        <dbReference type="ARBA" id="ARBA00035346"/>
    </source>
</evidence>
<dbReference type="STRING" id="3218.A0A2K1L6J5"/>
<evidence type="ECO:0000256" key="7">
    <source>
        <dbReference type="ARBA" id="ARBA00023274"/>
    </source>
</evidence>
<dbReference type="GO" id="GO:0019843">
    <property type="term" value="F:rRNA binding"/>
    <property type="evidence" value="ECO:0007669"/>
    <property type="project" value="UniProtKB-KW"/>
</dbReference>
<keyword evidence="4" id="KW-0699">rRNA-binding</keyword>
<keyword evidence="5" id="KW-0694">RNA-binding</keyword>
<keyword evidence="7" id="KW-0687">Ribonucleoprotein</keyword>
<reference evidence="11" key="3">
    <citation type="submission" date="2020-12" db="UniProtKB">
        <authorList>
            <consortium name="EnsemblPlants"/>
        </authorList>
    </citation>
    <scope>IDENTIFICATION</scope>
</reference>
<organism evidence="10">
    <name type="scientific">Physcomitrium patens</name>
    <name type="common">Spreading-leaved earth moss</name>
    <name type="synonym">Physcomitrella patens</name>
    <dbReference type="NCBI Taxonomy" id="3218"/>
    <lineage>
        <taxon>Eukaryota</taxon>
        <taxon>Viridiplantae</taxon>
        <taxon>Streptophyta</taxon>
        <taxon>Embryophyta</taxon>
        <taxon>Bryophyta</taxon>
        <taxon>Bryophytina</taxon>
        <taxon>Bryopsida</taxon>
        <taxon>Funariidae</taxon>
        <taxon>Funariales</taxon>
        <taxon>Funariaceae</taxon>
        <taxon>Physcomitrium</taxon>
    </lineage>
</organism>
<protein>
    <recommendedName>
        <fullName evidence="8">Large ribosomal subunit protein uL18c</fullName>
    </recommendedName>
    <alternativeName>
        <fullName evidence="9">50S ribosomal protein L18, chloroplastic</fullName>
    </alternativeName>
</protein>